<feature type="compositionally biased region" description="Polar residues" evidence="2">
    <location>
        <begin position="178"/>
        <end position="194"/>
    </location>
</feature>
<feature type="region of interest" description="Disordered" evidence="2">
    <location>
        <begin position="494"/>
        <end position="544"/>
    </location>
</feature>
<feature type="compositionally biased region" description="Basic and acidic residues" evidence="2">
    <location>
        <begin position="434"/>
        <end position="446"/>
    </location>
</feature>
<comment type="caution">
    <text evidence="3">The sequence shown here is derived from an EMBL/GenBank/DDBJ whole genome shotgun (WGS) entry which is preliminary data.</text>
</comment>
<keyword evidence="1" id="KW-0175">Coiled coil</keyword>
<feature type="compositionally biased region" description="Low complexity" evidence="2">
    <location>
        <begin position="525"/>
        <end position="538"/>
    </location>
</feature>
<evidence type="ECO:0000256" key="1">
    <source>
        <dbReference type="SAM" id="Coils"/>
    </source>
</evidence>
<keyword evidence="4" id="KW-1185">Reference proteome</keyword>
<feature type="region of interest" description="Disordered" evidence="2">
    <location>
        <begin position="51"/>
        <end position="75"/>
    </location>
</feature>
<protein>
    <submittedName>
        <fullName evidence="3">Uncharacterized protein</fullName>
    </submittedName>
</protein>
<dbReference type="AlphaFoldDB" id="A0A9P6D1D3"/>
<feature type="compositionally biased region" description="Basic residues" evidence="2">
    <location>
        <begin position="66"/>
        <end position="75"/>
    </location>
</feature>
<feature type="region of interest" description="Disordered" evidence="2">
    <location>
        <begin position="421"/>
        <end position="454"/>
    </location>
</feature>
<sequence>MWSKITSALKPHQAVKDTPNSKEGSQSHGEVLTKVFEQHPNMSMFHANEAGVVDRSPSPPPSPSVHGKRNMFKRMSKAALKEDLEVQRAPSPFVAPSSIPKQVRAQNELNTNGSQHSLHTPATDSRDMPRRSSFDMLRPSPPRPDTTRSVKEVKDSHRRPSIDFLRQESARLSEESNRPSNTSQEVPQARSSSLDMLRATPEVQPQDTSRSFMDTGKRPSMDYLRLDVLEHNRLKDDTDFLSTPSGLDKFGSKRSILRDRNTPGSGQNVRFIGRDAYKVITPDQSLSTELQNKPQPPIPQEETSFMDRLAQISTSEPQSLGKSQSPNSSKSPRPTVAEIFAPLLEIQENPPANNSADQSSMSIGSYNHFVVTENSNLFDVSQQLDIPSFPPPGLDFDVDAPMFDTSGNDNSQVLAEGGLVPYSSEGMTSTPYRPQDKGKGKEKAVDPPEEPIPVSAPAVIDETIFHAKEKSPKFAAPLHERSQSFSLGQTLFYSMGNSGGDGTKSASDSNSAAYPSSELKPDSLASSTTAPSPPSAAKTRSRALSDTVFQNMLRSSPKVVEPEADINDESSSGLVVYSGGEPDPFSAHANTYYTPQTMIPITPPKGAPKHNRKTSKEENLIISLQTQLTMRNELCAQYEADLKARDELVEILGKKLADAEKDDAKRKTTLRSWKRKVQDLEKACRQLEEAVEDSRQMSMERSVMDEASSEALRMLHRQIASLEKEKGEWTAMKASAS</sequence>
<feature type="compositionally biased region" description="Basic and acidic residues" evidence="2">
    <location>
        <begin position="124"/>
        <end position="133"/>
    </location>
</feature>
<dbReference type="EMBL" id="MU155197">
    <property type="protein sequence ID" value="KAF9480264.1"/>
    <property type="molecule type" value="Genomic_DNA"/>
</dbReference>
<feature type="region of interest" description="Disordered" evidence="2">
    <location>
        <begin position="315"/>
        <end position="334"/>
    </location>
</feature>
<feature type="compositionally biased region" description="Polar residues" evidence="2">
    <location>
        <begin position="504"/>
        <end position="514"/>
    </location>
</feature>
<dbReference type="OrthoDB" id="2593174at2759"/>
<feature type="compositionally biased region" description="Basic and acidic residues" evidence="2">
    <location>
        <begin position="145"/>
        <end position="177"/>
    </location>
</feature>
<name>A0A9P6D1D3_9AGAR</name>
<feature type="compositionally biased region" description="Polar residues" evidence="2">
    <location>
        <begin position="315"/>
        <end position="332"/>
    </location>
</feature>
<feature type="coiled-coil region" evidence="1">
    <location>
        <begin position="670"/>
        <end position="700"/>
    </location>
</feature>
<feature type="region of interest" description="Disordered" evidence="2">
    <location>
        <begin position="87"/>
        <end position="217"/>
    </location>
</feature>
<feature type="compositionally biased region" description="Polar residues" evidence="2">
    <location>
        <begin position="104"/>
        <end position="123"/>
    </location>
</feature>
<feature type="region of interest" description="Disordered" evidence="2">
    <location>
        <begin position="1"/>
        <end position="28"/>
    </location>
</feature>
<organism evidence="3 4">
    <name type="scientific">Pholiota conissans</name>
    <dbReference type="NCBI Taxonomy" id="109636"/>
    <lineage>
        <taxon>Eukaryota</taxon>
        <taxon>Fungi</taxon>
        <taxon>Dikarya</taxon>
        <taxon>Basidiomycota</taxon>
        <taxon>Agaricomycotina</taxon>
        <taxon>Agaricomycetes</taxon>
        <taxon>Agaricomycetidae</taxon>
        <taxon>Agaricales</taxon>
        <taxon>Agaricineae</taxon>
        <taxon>Strophariaceae</taxon>
        <taxon>Pholiota</taxon>
    </lineage>
</organism>
<dbReference type="Proteomes" id="UP000807469">
    <property type="component" value="Unassembled WGS sequence"/>
</dbReference>
<accession>A0A9P6D1D3</accession>
<evidence type="ECO:0000313" key="4">
    <source>
        <dbReference type="Proteomes" id="UP000807469"/>
    </source>
</evidence>
<reference evidence="3" key="1">
    <citation type="submission" date="2020-11" db="EMBL/GenBank/DDBJ databases">
        <authorList>
            <consortium name="DOE Joint Genome Institute"/>
            <person name="Ahrendt S."/>
            <person name="Riley R."/>
            <person name="Andreopoulos W."/>
            <person name="Labutti K."/>
            <person name="Pangilinan J."/>
            <person name="Ruiz-Duenas F.J."/>
            <person name="Barrasa J.M."/>
            <person name="Sanchez-Garcia M."/>
            <person name="Camarero S."/>
            <person name="Miyauchi S."/>
            <person name="Serrano A."/>
            <person name="Linde D."/>
            <person name="Babiker R."/>
            <person name="Drula E."/>
            <person name="Ayuso-Fernandez I."/>
            <person name="Pacheco R."/>
            <person name="Padilla G."/>
            <person name="Ferreira P."/>
            <person name="Barriuso J."/>
            <person name="Kellner H."/>
            <person name="Castanera R."/>
            <person name="Alfaro M."/>
            <person name="Ramirez L."/>
            <person name="Pisabarro A.G."/>
            <person name="Kuo A."/>
            <person name="Tritt A."/>
            <person name="Lipzen A."/>
            <person name="He G."/>
            <person name="Yan M."/>
            <person name="Ng V."/>
            <person name="Cullen D."/>
            <person name="Martin F."/>
            <person name="Rosso M.-N."/>
            <person name="Henrissat B."/>
            <person name="Hibbett D."/>
            <person name="Martinez A.T."/>
            <person name="Grigoriev I.V."/>
        </authorList>
    </citation>
    <scope>NUCLEOTIDE SEQUENCE</scope>
    <source>
        <strain evidence="3">CIRM-BRFM 674</strain>
    </source>
</reference>
<evidence type="ECO:0000313" key="3">
    <source>
        <dbReference type="EMBL" id="KAF9480264.1"/>
    </source>
</evidence>
<feature type="compositionally biased region" description="Polar residues" evidence="2">
    <location>
        <begin position="203"/>
        <end position="212"/>
    </location>
</feature>
<proteinExistence type="predicted"/>
<gene>
    <name evidence="3" type="ORF">BDN70DRAFT_620540</name>
</gene>
<evidence type="ECO:0000256" key="2">
    <source>
        <dbReference type="SAM" id="MobiDB-lite"/>
    </source>
</evidence>